<keyword evidence="3" id="KW-1185">Reference proteome</keyword>
<evidence type="ECO:0000256" key="1">
    <source>
        <dbReference type="SAM" id="SignalP"/>
    </source>
</evidence>
<reference evidence="2" key="1">
    <citation type="journal article" date="2020" name="Stud. Mycol.">
        <title>101 Dothideomycetes genomes: a test case for predicting lifestyles and emergence of pathogens.</title>
        <authorList>
            <person name="Haridas S."/>
            <person name="Albert R."/>
            <person name="Binder M."/>
            <person name="Bloem J."/>
            <person name="Labutti K."/>
            <person name="Salamov A."/>
            <person name="Andreopoulos B."/>
            <person name="Baker S."/>
            <person name="Barry K."/>
            <person name="Bills G."/>
            <person name="Bluhm B."/>
            <person name="Cannon C."/>
            <person name="Castanera R."/>
            <person name="Culley D."/>
            <person name="Daum C."/>
            <person name="Ezra D."/>
            <person name="Gonzalez J."/>
            <person name="Henrissat B."/>
            <person name="Kuo A."/>
            <person name="Liang C."/>
            <person name="Lipzen A."/>
            <person name="Lutzoni F."/>
            <person name="Magnuson J."/>
            <person name="Mondo S."/>
            <person name="Nolan M."/>
            <person name="Ohm R."/>
            <person name="Pangilinan J."/>
            <person name="Park H.-J."/>
            <person name="Ramirez L."/>
            <person name="Alfaro M."/>
            <person name="Sun H."/>
            <person name="Tritt A."/>
            <person name="Yoshinaga Y."/>
            <person name="Zwiers L.-H."/>
            <person name="Turgeon B."/>
            <person name="Goodwin S."/>
            <person name="Spatafora J."/>
            <person name="Crous P."/>
            <person name="Grigoriev I."/>
        </authorList>
    </citation>
    <scope>NUCLEOTIDE SEQUENCE</scope>
    <source>
        <strain evidence="2">CBS 121167</strain>
    </source>
</reference>
<accession>A0A6A6B421</accession>
<feature type="signal peptide" evidence="1">
    <location>
        <begin position="1"/>
        <end position="18"/>
    </location>
</feature>
<evidence type="ECO:0000313" key="2">
    <source>
        <dbReference type="EMBL" id="KAF2138123.1"/>
    </source>
</evidence>
<gene>
    <name evidence="2" type="ORF">K452DRAFT_95473</name>
</gene>
<evidence type="ECO:0008006" key="4">
    <source>
        <dbReference type="Google" id="ProtNLM"/>
    </source>
</evidence>
<organism evidence="2 3">
    <name type="scientific">Aplosporella prunicola CBS 121167</name>
    <dbReference type="NCBI Taxonomy" id="1176127"/>
    <lineage>
        <taxon>Eukaryota</taxon>
        <taxon>Fungi</taxon>
        <taxon>Dikarya</taxon>
        <taxon>Ascomycota</taxon>
        <taxon>Pezizomycotina</taxon>
        <taxon>Dothideomycetes</taxon>
        <taxon>Dothideomycetes incertae sedis</taxon>
        <taxon>Botryosphaeriales</taxon>
        <taxon>Aplosporellaceae</taxon>
        <taxon>Aplosporella</taxon>
    </lineage>
</organism>
<dbReference type="Proteomes" id="UP000799438">
    <property type="component" value="Unassembled WGS sequence"/>
</dbReference>
<sequence>MLHKLHRLAFFLWSSAGAQVVQTRPAAAAAAAAATVPASSSSAAAASTSPRRFGAPARTSHFPWSDSTWEVARAGIRCQARRRVPHGWPVDQLGCLGRSEGREKRGKWEGIEWADKRAGSATHLLFFDSILVFFVLDLHSCGAMAGRIAERVLLLYPPIHLPYPPLPLYLVLRRIVSCGASITISTNLFL</sequence>
<protein>
    <recommendedName>
        <fullName evidence="4">Secreted protein</fullName>
    </recommendedName>
</protein>
<dbReference type="EMBL" id="ML995498">
    <property type="protein sequence ID" value="KAF2138123.1"/>
    <property type="molecule type" value="Genomic_DNA"/>
</dbReference>
<feature type="chain" id="PRO_5025540028" description="Secreted protein" evidence="1">
    <location>
        <begin position="19"/>
        <end position="190"/>
    </location>
</feature>
<dbReference type="GeneID" id="54304857"/>
<name>A0A6A6B421_9PEZI</name>
<evidence type="ECO:0000313" key="3">
    <source>
        <dbReference type="Proteomes" id="UP000799438"/>
    </source>
</evidence>
<dbReference type="AlphaFoldDB" id="A0A6A6B421"/>
<proteinExistence type="predicted"/>
<keyword evidence="1" id="KW-0732">Signal</keyword>
<dbReference type="RefSeq" id="XP_033393836.1">
    <property type="nucleotide sequence ID" value="XM_033547350.1"/>
</dbReference>